<dbReference type="AlphaFoldDB" id="A0AAV1GN02"/>
<evidence type="ECO:0000256" key="1">
    <source>
        <dbReference type="ARBA" id="ARBA00004141"/>
    </source>
</evidence>
<keyword evidence="8" id="KW-0769">Symport</keyword>
<dbReference type="CDD" id="cd11496">
    <property type="entry name" value="SLC6sbd-TauT-like"/>
    <property type="match status" value="1"/>
</dbReference>
<dbReference type="PROSITE" id="PS50267">
    <property type="entry name" value="NA_NEUROTRAN_SYMP_3"/>
    <property type="match status" value="1"/>
</dbReference>
<evidence type="ECO:0000256" key="6">
    <source>
        <dbReference type="PIRSR" id="PIRSR600175-1"/>
    </source>
</evidence>
<feature type="binding site" evidence="6">
    <location>
        <position position="32"/>
    </location>
    <ligand>
        <name>Na(+)</name>
        <dbReference type="ChEBI" id="CHEBI:29101"/>
        <label>1</label>
    </ligand>
</feature>
<evidence type="ECO:0000256" key="9">
    <source>
        <dbReference type="SAM" id="Phobius"/>
    </source>
</evidence>
<keyword evidence="7" id="KW-1015">Disulfide bond</keyword>
<feature type="transmembrane region" description="Helical" evidence="9">
    <location>
        <begin position="49"/>
        <end position="66"/>
    </location>
</feature>
<name>A0AAV1GN02_XYRNO</name>
<keyword evidence="3 8" id="KW-0812">Transmembrane</keyword>
<proteinExistence type="inferred from homology"/>
<dbReference type="EMBL" id="OY660879">
    <property type="protein sequence ID" value="CAJ1075336.1"/>
    <property type="molecule type" value="Genomic_DNA"/>
</dbReference>
<feature type="transmembrane region" description="Helical" evidence="9">
    <location>
        <begin position="301"/>
        <end position="326"/>
    </location>
</feature>
<feature type="binding site" evidence="6">
    <location>
        <position position="275"/>
    </location>
    <ligand>
        <name>Na(+)</name>
        <dbReference type="ChEBI" id="CHEBI:29101"/>
        <label>1</label>
    </ligand>
</feature>
<keyword evidence="2 8" id="KW-0813">Transport</keyword>
<feature type="transmembrane region" description="Helical" evidence="9">
    <location>
        <begin position="190"/>
        <end position="209"/>
    </location>
</feature>
<feature type="transmembrane region" description="Helical" evidence="9">
    <location>
        <begin position="480"/>
        <end position="501"/>
    </location>
</feature>
<evidence type="ECO:0000256" key="5">
    <source>
        <dbReference type="ARBA" id="ARBA00023136"/>
    </source>
</evidence>
<evidence type="ECO:0000256" key="8">
    <source>
        <dbReference type="RuleBase" id="RU003732"/>
    </source>
</evidence>
<evidence type="ECO:0000256" key="7">
    <source>
        <dbReference type="PIRSR" id="PIRSR600175-2"/>
    </source>
</evidence>
<feature type="transmembrane region" description="Helical" evidence="9">
    <location>
        <begin position="20"/>
        <end position="37"/>
    </location>
</feature>
<sequence>MDKEFKGEKREQWRKKREYILAAAGNVVGLGNVWRFPYLCYKNGGGVFLLPYCFFAVFCGMPLFLLESVIGQYTQEGAITCWSKLCPLAQGSGYSTIVVQLYSRSYIIILAWALLYLMYSFRSPLPWATCNNPWNTDLCVDLTSANHTAVNSSNLTGNWTSGKLTKSSASEFWERGVLSLSGGIEEIGTVQWKLLLCLLACWVACYFCIWKGVRSTGKVVYFTAIFPYVMLAILLVRGLMLPGAWQGVVYYLYPDPSRLADLQVWMEAASQVLYSYGVSSGTVITLGSYNKVKNNCYKDSLWLCLLNSSTSFVAGFAVFSALGYMAHQQGVPVDMVVQSGPGLAFIAYPQAAAMMPLPQLWAACFFIMLILLGLDTLFAGLETISSSVIDMFPGEMRKPWRREIFLIFFCSAYFIIHISLSTQGGMYVFQLIDYYGCNGACLLFVSLVQCVAVGWAFGADNMFDAVEDMTGQRPSIFFKLCWRYFTPFICLVCFICSFLAYQPLTSSEGHEYPKWAYDLGWVMAFSSVTAVPVWVIYKICTTEGPLRQRLMVLWRPVRDPGGPKTDLEHPLNETELQTMSASFSNKL</sequence>
<evidence type="ECO:0000313" key="11">
    <source>
        <dbReference type="Proteomes" id="UP001178508"/>
    </source>
</evidence>
<comment type="similarity">
    <text evidence="8">Belongs to the sodium:neurotransmitter symporter (SNF) (TC 2.A.22) family.</text>
</comment>
<feature type="transmembrane region" description="Helical" evidence="9">
    <location>
        <begin position="101"/>
        <end position="119"/>
    </location>
</feature>
<dbReference type="Proteomes" id="UP001178508">
    <property type="component" value="Chromosome 16"/>
</dbReference>
<evidence type="ECO:0000256" key="4">
    <source>
        <dbReference type="ARBA" id="ARBA00022989"/>
    </source>
</evidence>
<feature type="transmembrane region" description="Helical" evidence="9">
    <location>
        <begin position="402"/>
        <end position="420"/>
    </location>
</feature>
<comment type="subcellular location">
    <subcellularLocation>
        <location evidence="1">Membrane</location>
        <topology evidence="1">Multi-pass membrane protein</topology>
    </subcellularLocation>
</comment>
<dbReference type="InterPro" id="IPR000175">
    <property type="entry name" value="Na/ntran_symport"/>
</dbReference>
<keyword evidence="6" id="KW-0479">Metal-binding</keyword>
<dbReference type="GO" id="GO:0046872">
    <property type="term" value="F:metal ion binding"/>
    <property type="evidence" value="ECO:0007669"/>
    <property type="project" value="UniProtKB-KW"/>
</dbReference>
<feature type="transmembrane region" description="Helical" evidence="9">
    <location>
        <begin position="360"/>
        <end position="381"/>
    </location>
</feature>
<feature type="binding site" evidence="6">
    <location>
        <position position="375"/>
    </location>
    <ligand>
        <name>Na(+)</name>
        <dbReference type="ChEBI" id="CHEBI:29101"/>
        <label>1</label>
    </ligand>
</feature>
<protein>
    <recommendedName>
        <fullName evidence="8">Transporter</fullName>
    </recommendedName>
</protein>
<dbReference type="PROSITE" id="PS00610">
    <property type="entry name" value="NA_NEUROTRAN_SYMP_1"/>
    <property type="match status" value="1"/>
</dbReference>
<evidence type="ECO:0000313" key="10">
    <source>
        <dbReference type="EMBL" id="CAJ1075336.1"/>
    </source>
</evidence>
<evidence type="ECO:0000256" key="2">
    <source>
        <dbReference type="ARBA" id="ARBA00022448"/>
    </source>
</evidence>
<keyword evidence="4 9" id="KW-1133">Transmembrane helix</keyword>
<dbReference type="GO" id="GO:0042995">
    <property type="term" value="C:cell projection"/>
    <property type="evidence" value="ECO:0007669"/>
    <property type="project" value="TreeGrafter"/>
</dbReference>
<dbReference type="Pfam" id="PF00209">
    <property type="entry name" value="SNF"/>
    <property type="match status" value="1"/>
</dbReference>
<organism evidence="10 11">
    <name type="scientific">Xyrichtys novacula</name>
    <name type="common">Pearly razorfish</name>
    <name type="synonym">Hemipteronotus novacula</name>
    <dbReference type="NCBI Taxonomy" id="13765"/>
    <lineage>
        <taxon>Eukaryota</taxon>
        <taxon>Metazoa</taxon>
        <taxon>Chordata</taxon>
        <taxon>Craniata</taxon>
        <taxon>Vertebrata</taxon>
        <taxon>Euteleostomi</taxon>
        <taxon>Actinopterygii</taxon>
        <taxon>Neopterygii</taxon>
        <taxon>Teleostei</taxon>
        <taxon>Neoteleostei</taxon>
        <taxon>Acanthomorphata</taxon>
        <taxon>Eupercaria</taxon>
        <taxon>Labriformes</taxon>
        <taxon>Labridae</taxon>
        <taxon>Xyrichtys</taxon>
    </lineage>
</organism>
<evidence type="ECO:0000256" key="3">
    <source>
        <dbReference type="ARBA" id="ARBA00022692"/>
    </source>
</evidence>
<dbReference type="PANTHER" id="PTHR11616">
    <property type="entry name" value="SODIUM/CHLORIDE DEPENDENT TRANSPORTER"/>
    <property type="match status" value="1"/>
</dbReference>
<feature type="disulfide bond" evidence="7">
    <location>
        <begin position="130"/>
        <end position="139"/>
    </location>
</feature>
<dbReference type="PRINTS" id="PR00176">
    <property type="entry name" value="NANEUSMPORT"/>
</dbReference>
<accession>A0AAV1GN02</accession>
<feature type="binding site" evidence="6">
    <location>
        <position position="28"/>
    </location>
    <ligand>
        <name>Na(+)</name>
        <dbReference type="ChEBI" id="CHEBI:29101"/>
        <label>1</label>
    </ligand>
</feature>
<gene>
    <name evidence="10" type="ORF">XNOV1_A017067</name>
</gene>
<keyword evidence="5 9" id="KW-0472">Membrane</keyword>
<reference evidence="10" key="1">
    <citation type="submission" date="2023-08" db="EMBL/GenBank/DDBJ databases">
        <authorList>
            <person name="Alioto T."/>
            <person name="Alioto T."/>
            <person name="Gomez Garrido J."/>
        </authorList>
    </citation>
    <scope>NUCLEOTIDE SEQUENCE</scope>
</reference>
<feature type="binding site" evidence="6">
    <location>
        <position position="25"/>
    </location>
    <ligand>
        <name>Na(+)</name>
        <dbReference type="ChEBI" id="CHEBI:29101"/>
        <label>1</label>
    </ligand>
</feature>
<dbReference type="GO" id="GO:0005332">
    <property type="term" value="F:gamma-aminobutyric acid:sodium:chloride symporter activity"/>
    <property type="evidence" value="ECO:0007669"/>
    <property type="project" value="TreeGrafter"/>
</dbReference>
<keyword evidence="11" id="KW-1185">Reference proteome</keyword>
<dbReference type="InterPro" id="IPR037272">
    <property type="entry name" value="SNS_sf"/>
</dbReference>
<keyword evidence="6" id="KW-0915">Sodium</keyword>
<dbReference type="PANTHER" id="PTHR11616:SF237">
    <property type="entry name" value="TRANSPORTER"/>
    <property type="match status" value="1"/>
</dbReference>
<feature type="transmembrane region" description="Helical" evidence="9">
    <location>
        <begin position="521"/>
        <end position="540"/>
    </location>
</feature>
<feature type="transmembrane region" description="Helical" evidence="9">
    <location>
        <begin position="273"/>
        <end position="289"/>
    </location>
</feature>
<dbReference type="GO" id="GO:0005886">
    <property type="term" value="C:plasma membrane"/>
    <property type="evidence" value="ECO:0007669"/>
    <property type="project" value="TreeGrafter"/>
</dbReference>
<dbReference type="SUPFAM" id="SSF161070">
    <property type="entry name" value="SNF-like"/>
    <property type="match status" value="1"/>
</dbReference>
<feature type="transmembrane region" description="Helical" evidence="9">
    <location>
        <begin position="432"/>
        <end position="459"/>
    </location>
</feature>
<feature type="binding site" evidence="6">
    <location>
        <position position="372"/>
    </location>
    <ligand>
        <name>Na(+)</name>
        <dbReference type="ChEBI" id="CHEBI:29101"/>
        <label>1</label>
    </ligand>
</feature>
<feature type="transmembrane region" description="Helical" evidence="9">
    <location>
        <begin position="221"/>
        <end position="253"/>
    </location>
</feature>
<feature type="binding site" evidence="6">
    <location>
        <position position="307"/>
    </location>
    <ligand>
        <name>Na(+)</name>
        <dbReference type="ChEBI" id="CHEBI:29101"/>
        <label>1</label>
    </ligand>
</feature>